<dbReference type="OrthoDB" id="2120021at2759"/>
<dbReference type="InterPro" id="IPR055380">
    <property type="entry name" value="BBS2_hp_dom"/>
</dbReference>
<keyword evidence="5" id="KW-0206">Cytoskeleton</keyword>
<keyword evidence="3" id="KW-0963">Cytoplasm</keyword>
<dbReference type="Pfam" id="PF14782">
    <property type="entry name" value="BBS2_GAE"/>
    <property type="match status" value="1"/>
</dbReference>
<keyword evidence="4" id="KW-0969">Cilium</keyword>
<evidence type="ECO:0000256" key="2">
    <source>
        <dbReference type="ARBA" id="ARBA00004245"/>
    </source>
</evidence>
<evidence type="ECO:0000259" key="11">
    <source>
        <dbReference type="Pfam" id="PF23353"/>
    </source>
</evidence>
<sequence length="697" mass="78920">MLTLVNVTELNLSVFPGQLTICKFKEDADTGITSSYVGATSANKVFVRHTNPVQQDQIQYLNIDQRITALCNHPVHHAAVVMGTTSHLLIYDIAENRTIMSKEIENGVGAVVIGSFDEAGEINVIIGGNCFLQCLNMEGNERYWNVMSDQVSALALFDFDGDGHNHLITGTDDGNLRLFKNGRMTSEIKETDAVTYLTALTDHCFGYALANGTVGVYHKRNRLWRVKSKNHIVALASYDVDNDGHPELICGWSHGRFDARHWQTGEVVFKGKLDSQHAIVALLVDDWLQMGHAQLIVCSQLGQVWSYLPSDLESTSLDRIKDEYATQAEEEAIRMLLIRKQNLLAELEHIRQSGTSTEVADEDMHLTLTHNQENVLLRLEGGGMIDAVIVFAEGLFSNGESHALHYDSPRASAGIPLPVQRNLAVDLHVNVIFGSPNSELFKVVEIVHPLPTFSRFKSVSWSSVENLSALRFRITARLQERIQRIGFWIAQNFIVSPELLTSDTSIELAFEVLPWRTPLRMIFRNEGSFFIESDHLDHLSELIQHLATFFNVQHLATEIEIRDDHRKQLLELMEGVRGYQAIRQRLTVDMADQVNEIRNWYNESENARLMNDTVEMKRCYAAILSGNEQLVDLQNIRDSNYNELMKRLKQINLHIQYSSNCRVGKYQTDVIQASRQAIKAEDFEQLIKLTLHGIENP</sequence>
<comment type="caution">
    <text evidence="12">The sequence shown here is derived from an EMBL/GenBank/DDBJ whole genome shotgun (WGS) entry which is preliminary data.</text>
</comment>
<dbReference type="InterPro" id="IPR029429">
    <property type="entry name" value="BBS2_Mid"/>
</dbReference>
<proteinExistence type="predicted"/>
<gene>
    <name evidence="12" type="ORF">APZ42_018001</name>
</gene>
<dbReference type="InterPro" id="IPR029430">
    <property type="entry name" value="BBS2_N"/>
</dbReference>
<feature type="domain" description="BBS2 GAE" evidence="8">
    <location>
        <begin position="374"/>
        <end position="453"/>
    </location>
</feature>
<dbReference type="GO" id="GO:0036064">
    <property type="term" value="C:ciliary basal body"/>
    <property type="evidence" value="ECO:0007669"/>
    <property type="project" value="TreeGrafter"/>
</dbReference>
<evidence type="ECO:0000256" key="3">
    <source>
        <dbReference type="ARBA" id="ARBA00022490"/>
    </source>
</evidence>
<evidence type="ECO:0000313" key="12">
    <source>
        <dbReference type="EMBL" id="KZS16383.1"/>
    </source>
</evidence>
<dbReference type="GO" id="GO:0043005">
    <property type="term" value="C:neuron projection"/>
    <property type="evidence" value="ECO:0007669"/>
    <property type="project" value="TreeGrafter"/>
</dbReference>
<feature type="domain" description="BBS2 hairpin" evidence="11">
    <location>
        <begin position="567"/>
        <end position="660"/>
    </location>
</feature>
<evidence type="ECO:0000259" key="10">
    <source>
        <dbReference type="Pfam" id="PF23350"/>
    </source>
</evidence>
<dbReference type="Pfam" id="PF23350">
    <property type="entry name" value="BBS2_pf"/>
    <property type="match status" value="1"/>
</dbReference>
<evidence type="ECO:0000256" key="4">
    <source>
        <dbReference type="ARBA" id="ARBA00023069"/>
    </source>
</evidence>
<dbReference type="GO" id="GO:1905515">
    <property type="term" value="P:non-motile cilium assembly"/>
    <property type="evidence" value="ECO:0007669"/>
    <property type="project" value="InterPro"/>
</dbReference>
<keyword evidence="6" id="KW-0966">Cell projection</keyword>
<evidence type="ECO:0000259" key="8">
    <source>
        <dbReference type="Pfam" id="PF14782"/>
    </source>
</evidence>
<organism evidence="12 13">
    <name type="scientific">Daphnia magna</name>
    <dbReference type="NCBI Taxonomy" id="35525"/>
    <lineage>
        <taxon>Eukaryota</taxon>
        <taxon>Metazoa</taxon>
        <taxon>Ecdysozoa</taxon>
        <taxon>Arthropoda</taxon>
        <taxon>Crustacea</taxon>
        <taxon>Branchiopoda</taxon>
        <taxon>Diplostraca</taxon>
        <taxon>Cladocera</taxon>
        <taxon>Anomopoda</taxon>
        <taxon>Daphniidae</taxon>
        <taxon>Daphnia</taxon>
    </lineage>
</organism>
<dbReference type="InterPro" id="IPR055379">
    <property type="entry name" value="BBS2_pf_dom"/>
</dbReference>
<dbReference type="GO" id="GO:0031514">
    <property type="term" value="C:motile cilium"/>
    <property type="evidence" value="ECO:0007669"/>
    <property type="project" value="TreeGrafter"/>
</dbReference>
<dbReference type="FunFam" id="2.130.10.10:FF:002213">
    <property type="entry name" value="BBS2, putative"/>
    <property type="match status" value="1"/>
</dbReference>
<dbReference type="GO" id="GO:0016020">
    <property type="term" value="C:membrane"/>
    <property type="evidence" value="ECO:0007669"/>
    <property type="project" value="TreeGrafter"/>
</dbReference>
<dbReference type="PANTHER" id="PTHR32465">
    <property type="entry name" value="BARDET-BIEDL SYNDROME 2 PROTEIN"/>
    <property type="match status" value="1"/>
</dbReference>
<dbReference type="InterPro" id="IPR016616">
    <property type="entry name" value="Bardet-Biedl_syndrome_2_prot"/>
</dbReference>
<evidence type="ECO:0000256" key="1">
    <source>
        <dbReference type="ARBA" id="ARBA00004138"/>
    </source>
</evidence>
<dbReference type="PIRSF" id="PIRSF013684">
    <property type="entry name" value="BBS2"/>
    <property type="match status" value="1"/>
</dbReference>
<evidence type="ECO:0000259" key="9">
    <source>
        <dbReference type="Pfam" id="PF14783"/>
    </source>
</evidence>
<dbReference type="EMBL" id="LRGB01000725">
    <property type="protein sequence ID" value="KZS16383.1"/>
    <property type="molecule type" value="Genomic_DNA"/>
</dbReference>
<dbReference type="Pfam" id="PF14781">
    <property type="entry name" value="BBS2_N"/>
    <property type="match status" value="1"/>
</dbReference>
<dbReference type="InterPro" id="IPR029333">
    <property type="entry name" value="BBS2_GAE_dom"/>
</dbReference>
<comment type="subcellular location">
    <subcellularLocation>
        <location evidence="1">Cell projection</location>
        <location evidence="1">Cilium</location>
    </subcellularLocation>
    <subcellularLocation>
        <location evidence="2">Cytoplasm</location>
        <location evidence="2">Cytoskeleton</location>
    </subcellularLocation>
</comment>
<dbReference type="Gene3D" id="2.130.10.10">
    <property type="entry name" value="YVTN repeat-like/Quinoprotein amine dehydrogenase"/>
    <property type="match status" value="1"/>
</dbReference>
<feature type="domain" description="Ciliary BBSome complex subunit 2 middle region" evidence="9">
    <location>
        <begin position="153"/>
        <end position="260"/>
    </location>
</feature>
<dbReference type="Pfam" id="PF23353">
    <property type="entry name" value="BBS2_hp"/>
    <property type="match status" value="1"/>
</dbReference>
<dbReference type="InterPro" id="IPR011047">
    <property type="entry name" value="Quinoprotein_ADH-like_sf"/>
</dbReference>
<dbReference type="GO" id="GO:0034464">
    <property type="term" value="C:BBSome"/>
    <property type="evidence" value="ECO:0007669"/>
    <property type="project" value="UniProtKB-UniRule"/>
</dbReference>
<dbReference type="Proteomes" id="UP000076858">
    <property type="component" value="Unassembled WGS sequence"/>
</dbReference>
<dbReference type="PANTHER" id="PTHR32465:SF0">
    <property type="entry name" value="BARDET-BIEDL SYNDROME 2 PROTEIN"/>
    <property type="match status" value="1"/>
</dbReference>
<reference evidence="12 13" key="1">
    <citation type="submission" date="2016-03" db="EMBL/GenBank/DDBJ databases">
        <title>EvidentialGene: Evidence-directed Construction of Genes on Genomes.</title>
        <authorList>
            <person name="Gilbert D.G."/>
            <person name="Choi J.-H."/>
            <person name="Mockaitis K."/>
            <person name="Colbourne J."/>
            <person name="Pfrender M."/>
        </authorList>
    </citation>
    <scope>NUCLEOTIDE SEQUENCE [LARGE SCALE GENOMIC DNA]</scope>
    <source>
        <strain evidence="12 13">Xinb3</strain>
        <tissue evidence="12">Complete organism</tissue>
    </source>
</reference>
<evidence type="ECO:0000259" key="7">
    <source>
        <dbReference type="Pfam" id="PF14781"/>
    </source>
</evidence>
<keyword evidence="13" id="KW-1185">Reference proteome</keyword>
<protein>
    <submittedName>
        <fullName evidence="12">Bardet-Biedl syndrome 2 protein</fullName>
    </submittedName>
</protein>
<evidence type="ECO:0000256" key="5">
    <source>
        <dbReference type="ARBA" id="ARBA00023212"/>
    </source>
</evidence>
<dbReference type="STRING" id="35525.A0A0P5WA36"/>
<evidence type="ECO:0000313" key="13">
    <source>
        <dbReference type="Proteomes" id="UP000076858"/>
    </source>
</evidence>
<accession>A0A0P5WA36</accession>
<feature type="domain" description="BBS2 platform" evidence="10">
    <location>
        <begin position="474"/>
        <end position="550"/>
    </location>
</feature>
<dbReference type="SUPFAM" id="SSF50998">
    <property type="entry name" value="Quinoprotein alcohol dehydrogenase-like"/>
    <property type="match status" value="1"/>
</dbReference>
<evidence type="ECO:0000256" key="6">
    <source>
        <dbReference type="ARBA" id="ARBA00023273"/>
    </source>
</evidence>
<name>A0A0P5WA36_9CRUS</name>
<dbReference type="InterPro" id="IPR015943">
    <property type="entry name" value="WD40/YVTN_repeat-like_dom_sf"/>
</dbReference>
<dbReference type="AlphaFoldDB" id="A0A0P5WA36"/>
<feature type="domain" description="Ciliary BBSome complex subunit 2 N-terminal" evidence="7">
    <location>
        <begin position="31"/>
        <end position="114"/>
    </location>
</feature>
<dbReference type="Pfam" id="PF14783">
    <property type="entry name" value="BBS2_Mid"/>
    <property type="match status" value="1"/>
</dbReference>